<dbReference type="PANTHER" id="PTHR19336">
    <property type="entry name" value="UNCHARACTERIZED DUF1167"/>
    <property type="match status" value="1"/>
</dbReference>
<feature type="compositionally biased region" description="Basic and acidic residues" evidence="7">
    <location>
        <begin position="29"/>
        <end position="59"/>
    </location>
</feature>
<keyword evidence="4" id="KW-0493">Microtubule</keyword>
<evidence type="ECO:0000259" key="9">
    <source>
        <dbReference type="Pfam" id="PF14073"/>
    </source>
</evidence>
<dbReference type="PANTHER" id="PTHR19336:SF9">
    <property type="entry name" value="SPINDLE POLE BODY PROTEIN PPC89"/>
    <property type="match status" value="1"/>
</dbReference>
<dbReference type="Gene3D" id="1.20.58.90">
    <property type="match status" value="1"/>
</dbReference>
<accession>A0ABM1DPM7</accession>
<gene>
    <name evidence="11" type="primary">LOC106804979</name>
</gene>
<evidence type="ECO:0000259" key="8">
    <source>
        <dbReference type="Pfam" id="PF06657"/>
    </source>
</evidence>
<feature type="region of interest" description="Disordered" evidence="7">
    <location>
        <begin position="29"/>
        <end position="73"/>
    </location>
</feature>
<proteinExistence type="inferred from homology"/>
<dbReference type="InterPro" id="IPR024957">
    <property type="entry name" value="Cep57_MT-bd_dom"/>
</dbReference>
<evidence type="ECO:0000256" key="5">
    <source>
        <dbReference type="ARBA" id="ARBA00023054"/>
    </source>
</evidence>
<keyword evidence="3" id="KW-0963">Cytoplasm</keyword>
<comment type="subcellular location">
    <subcellularLocation>
        <location evidence="1">Cytoplasm</location>
        <location evidence="1">Cytoskeleton</location>
        <location evidence="1">Microtubule organizing center</location>
        <location evidence="1">Centrosome</location>
    </subcellularLocation>
</comment>
<feature type="region of interest" description="Disordered" evidence="7">
    <location>
        <begin position="393"/>
        <end position="422"/>
    </location>
</feature>
<keyword evidence="6" id="KW-0206">Cytoskeleton</keyword>
<evidence type="ECO:0000256" key="2">
    <source>
        <dbReference type="ARBA" id="ARBA00008179"/>
    </source>
</evidence>
<evidence type="ECO:0000256" key="7">
    <source>
        <dbReference type="SAM" id="MobiDB-lite"/>
    </source>
</evidence>
<dbReference type="Proteomes" id="UP000695022">
    <property type="component" value="Unplaced"/>
</dbReference>
<evidence type="ECO:0000256" key="3">
    <source>
        <dbReference type="ARBA" id="ARBA00022490"/>
    </source>
</evidence>
<name>A0ABM1DPM7_PRICU</name>
<evidence type="ECO:0000313" key="10">
    <source>
        <dbReference type="Proteomes" id="UP000695022"/>
    </source>
</evidence>
<keyword evidence="5" id="KW-0175">Coiled coil</keyword>
<evidence type="ECO:0000256" key="6">
    <source>
        <dbReference type="ARBA" id="ARBA00023212"/>
    </source>
</evidence>
<dbReference type="RefSeq" id="XP_014661898.1">
    <property type="nucleotide sequence ID" value="XM_014806412.1"/>
</dbReference>
<dbReference type="Pfam" id="PF06657">
    <property type="entry name" value="Cep57_MT_bd"/>
    <property type="match status" value="1"/>
</dbReference>
<reference evidence="11" key="1">
    <citation type="submission" date="2025-08" db="UniProtKB">
        <authorList>
            <consortium name="RefSeq"/>
        </authorList>
    </citation>
    <scope>IDENTIFICATION</scope>
</reference>
<dbReference type="InterPro" id="IPR051756">
    <property type="entry name" value="Centrosomal_MT-associated"/>
</dbReference>
<evidence type="ECO:0000256" key="1">
    <source>
        <dbReference type="ARBA" id="ARBA00004300"/>
    </source>
</evidence>
<organism evidence="10 11">
    <name type="scientific">Priapulus caudatus</name>
    <name type="common">Priapulid worm</name>
    <dbReference type="NCBI Taxonomy" id="37621"/>
    <lineage>
        <taxon>Eukaryota</taxon>
        <taxon>Metazoa</taxon>
        <taxon>Ecdysozoa</taxon>
        <taxon>Scalidophora</taxon>
        <taxon>Priapulida</taxon>
        <taxon>Priapulimorpha</taxon>
        <taxon>Priapulimorphida</taxon>
        <taxon>Priapulidae</taxon>
        <taxon>Priapulus</taxon>
    </lineage>
</organism>
<dbReference type="Pfam" id="PF14073">
    <property type="entry name" value="Cep57_CLD"/>
    <property type="match status" value="1"/>
</dbReference>
<protein>
    <submittedName>
        <fullName evidence="11">Centrosomal protein cep57l1-like isoform X1</fullName>
    </submittedName>
</protein>
<evidence type="ECO:0000313" key="11">
    <source>
        <dbReference type="RefSeq" id="XP_014661898.1"/>
    </source>
</evidence>
<feature type="region of interest" description="Disordered" evidence="7">
    <location>
        <begin position="166"/>
        <end position="203"/>
    </location>
</feature>
<sequence length="444" mass="50044">MEVYSPRDFNSDTNYKGVIEALRNLRDKIRQVDNERSKSDAKTDPKSASEGEEGQEHKPPNQQTLGKAAPGAPESCRMHRCILETQCDNMRWLYENAQREMALLQQTAGARETTRSDLEHRLAKLDKLESDYIRLSASQRLAQMKMKKLEEEEERQRQEMQELLAQVTSNPPKSRDNGRRTASVQTQRRRPEANSRQSSARSEHYQVNFAEIPFVVGTATSKSHSVGGNIQGMLAALKTHSSLCDKSPKARKLTATQPLPSSSHCSASELSELMAALEKEFSLLAIRHEELQRQMSNTRDAGVRDDIASAVERLVNRMDSKGHQIAQLRKHLEKVKKCAEADQVYSSRTSIPQVGNRVQSNTTRPSTATRESRAGKARVVTATESPGFKRRISRPKTAQTTTRVHSAERPLSPSGRRSRQESLELLKNVRTITSTLSRDDICWE</sequence>
<dbReference type="InterPro" id="IPR025913">
    <property type="entry name" value="Cep57_CLD"/>
</dbReference>
<keyword evidence="10" id="KW-1185">Reference proteome</keyword>
<feature type="domain" description="Cep57 centrosome microtubule-binding" evidence="8">
    <location>
        <begin position="262"/>
        <end position="331"/>
    </location>
</feature>
<evidence type="ECO:0000256" key="4">
    <source>
        <dbReference type="ARBA" id="ARBA00022701"/>
    </source>
</evidence>
<dbReference type="GeneID" id="106804979"/>
<feature type="domain" description="Cep57 centrosome localisation" evidence="9">
    <location>
        <begin position="18"/>
        <end position="167"/>
    </location>
</feature>
<comment type="similarity">
    <text evidence="2">Belongs to the translokin family.</text>
</comment>